<keyword evidence="2" id="KW-1185">Reference proteome</keyword>
<dbReference type="EMBL" id="OMOI01000001">
    <property type="protein sequence ID" value="SPF77060.1"/>
    <property type="molecule type" value="Genomic_DNA"/>
</dbReference>
<evidence type="ECO:0000313" key="2">
    <source>
        <dbReference type="Proteomes" id="UP000244911"/>
    </source>
</evidence>
<dbReference type="RefSeq" id="WP_108857019.1">
    <property type="nucleotide sequence ID" value="NZ_OMOI01000001.1"/>
</dbReference>
<organism evidence="1 2">
    <name type="scientific">Aliiroseovarius pelagivivens</name>
    <dbReference type="NCBI Taxonomy" id="1639690"/>
    <lineage>
        <taxon>Bacteria</taxon>
        <taxon>Pseudomonadati</taxon>
        <taxon>Pseudomonadota</taxon>
        <taxon>Alphaproteobacteria</taxon>
        <taxon>Rhodobacterales</taxon>
        <taxon>Paracoccaceae</taxon>
        <taxon>Aliiroseovarius</taxon>
    </lineage>
</organism>
<dbReference type="AlphaFoldDB" id="A0A2R8AM24"/>
<accession>A0A2R8AM24</accession>
<dbReference type="Proteomes" id="UP000244911">
    <property type="component" value="Unassembled WGS sequence"/>
</dbReference>
<sequence length="81" mass="9229">MTQAILLTKDKPRSKYFVYRAQIALLVASNDGEWNSANVEKIRDDIERAEALDQSGVSKLSKRNLQQLQNLKALVDRLIVE</sequence>
<protein>
    <submittedName>
        <fullName evidence="1">Uncharacterized protein</fullName>
    </submittedName>
</protein>
<name>A0A2R8AM24_9RHOB</name>
<proteinExistence type="predicted"/>
<gene>
    <name evidence="1" type="ORF">ALP8811_02082</name>
</gene>
<reference evidence="2" key="1">
    <citation type="submission" date="2018-03" db="EMBL/GenBank/DDBJ databases">
        <authorList>
            <person name="Rodrigo-Torres L."/>
            <person name="Arahal R. D."/>
            <person name="Lucena T."/>
        </authorList>
    </citation>
    <scope>NUCLEOTIDE SEQUENCE [LARGE SCALE GENOMIC DNA]</scope>
    <source>
        <strain evidence="2">CECT 8811</strain>
    </source>
</reference>
<evidence type="ECO:0000313" key="1">
    <source>
        <dbReference type="EMBL" id="SPF77060.1"/>
    </source>
</evidence>